<keyword evidence="10 13" id="KW-0472">Membrane</keyword>
<feature type="domain" description="MotA/TolQ/ExbB proton channel" evidence="14">
    <location>
        <begin position="97"/>
        <end position="204"/>
    </location>
</feature>
<evidence type="ECO:0000259" key="14">
    <source>
        <dbReference type="Pfam" id="PF01618"/>
    </source>
</evidence>
<keyword evidence="5" id="KW-1003">Cell membrane</keyword>
<dbReference type="PANTHER" id="PTHR30625:SF14">
    <property type="entry name" value="BIOPOLYMER TRANSPORT PROTEIN EXBB"/>
    <property type="match status" value="1"/>
</dbReference>
<dbReference type="RefSeq" id="WP_386090502.1">
    <property type="nucleotide sequence ID" value="NZ_JBHRXN010000019.1"/>
</dbReference>
<evidence type="ECO:0000256" key="8">
    <source>
        <dbReference type="ARBA" id="ARBA00022927"/>
    </source>
</evidence>
<protein>
    <recommendedName>
        <fullName evidence="3">Biopolymer transport protein ExbB</fullName>
    </recommendedName>
</protein>
<keyword evidence="4 12" id="KW-0813">Transport</keyword>
<evidence type="ECO:0000256" key="2">
    <source>
        <dbReference type="ARBA" id="ARBA00011471"/>
    </source>
</evidence>
<evidence type="ECO:0000256" key="3">
    <source>
        <dbReference type="ARBA" id="ARBA00022093"/>
    </source>
</evidence>
<name>A0ABV7RFA7_9NEIS</name>
<keyword evidence="6" id="KW-0997">Cell inner membrane</keyword>
<evidence type="ECO:0000256" key="12">
    <source>
        <dbReference type="RuleBase" id="RU004057"/>
    </source>
</evidence>
<evidence type="ECO:0000256" key="9">
    <source>
        <dbReference type="ARBA" id="ARBA00022989"/>
    </source>
</evidence>
<sequence>MNLMHTFEQGDAILVSVFLSLILMSVLTWYFIVLRGWRAWRTLRLNRQSESQLWAADSWKQAEGELTATPAPVSALLRDGLAALRQYQQHSSSALGQACSLDDYLTRALRKRLSQEQQKLEGGMTVLATIGSTAPFIGLFGTVWGIYHALVNIGAQGQVSIATVSGPIGEALIATAAGLAAAIPAVLAYNTFTRLNRVINQEMDHFTHDLHAHLLTHGGNDGVR</sequence>
<comment type="similarity">
    <text evidence="12">Belongs to the exbB/tolQ family.</text>
</comment>
<evidence type="ECO:0000256" key="6">
    <source>
        <dbReference type="ARBA" id="ARBA00022519"/>
    </source>
</evidence>
<keyword evidence="7 13" id="KW-0812">Transmembrane</keyword>
<keyword evidence="9 13" id="KW-1133">Transmembrane helix</keyword>
<dbReference type="PANTHER" id="PTHR30625">
    <property type="entry name" value="PROTEIN TOLQ"/>
    <property type="match status" value="1"/>
</dbReference>
<dbReference type="InterPro" id="IPR050790">
    <property type="entry name" value="ExbB/TolQ_transport"/>
</dbReference>
<comment type="subcellular location">
    <subcellularLocation>
        <location evidence="1">Cell inner membrane</location>
        <topology evidence="1">Multi-pass membrane protein</topology>
    </subcellularLocation>
    <subcellularLocation>
        <location evidence="12">Membrane</location>
        <topology evidence="12">Multi-pass membrane protein</topology>
    </subcellularLocation>
</comment>
<evidence type="ECO:0000256" key="5">
    <source>
        <dbReference type="ARBA" id="ARBA00022475"/>
    </source>
</evidence>
<evidence type="ECO:0000256" key="7">
    <source>
        <dbReference type="ARBA" id="ARBA00022692"/>
    </source>
</evidence>
<evidence type="ECO:0000256" key="1">
    <source>
        <dbReference type="ARBA" id="ARBA00004429"/>
    </source>
</evidence>
<feature type="transmembrane region" description="Helical" evidence="13">
    <location>
        <begin position="12"/>
        <end position="34"/>
    </location>
</feature>
<dbReference type="Proteomes" id="UP001595741">
    <property type="component" value="Unassembled WGS sequence"/>
</dbReference>
<feature type="transmembrane region" description="Helical" evidence="13">
    <location>
        <begin position="120"/>
        <end position="147"/>
    </location>
</feature>
<comment type="subunit">
    <text evidence="2">The accessory proteins ExbB and ExbD seem to form a complex with TonB.</text>
</comment>
<keyword evidence="16" id="KW-1185">Reference proteome</keyword>
<comment type="caution">
    <text evidence="15">The sequence shown here is derived from an EMBL/GenBank/DDBJ whole genome shotgun (WGS) entry which is preliminary data.</text>
</comment>
<dbReference type="InterPro" id="IPR002898">
    <property type="entry name" value="MotA_ExbB_proton_chnl"/>
</dbReference>
<evidence type="ECO:0000256" key="11">
    <source>
        <dbReference type="ARBA" id="ARBA00024816"/>
    </source>
</evidence>
<dbReference type="Pfam" id="PF01618">
    <property type="entry name" value="MotA_ExbB"/>
    <property type="match status" value="1"/>
</dbReference>
<evidence type="ECO:0000313" key="16">
    <source>
        <dbReference type="Proteomes" id="UP001595741"/>
    </source>
</evidence>
<evidence type="ECO:0000256" key="10">
    <source>
        <dbReference type="ARBA" id="ARBA00023136"/>
    </source>
</evidence>
<evidence type="ECO:0000256" key="4">
    <source>
        <dbReference type="ARBA" id="ARBA00022448"/>
    </source>
</evidence>
<keyword evidence="8 12" id="KW-0653">Protein transport</keyword>
<proteinExistence type="inferred from homology"/>
<feature type="transmembrane region" description="Helical" evidence="13">
    <location>
        <begin position="167"/>
        <end position="189"/>
    </location>
</feature>
<gene>
    <name evidence="15" type="ORF">ACFOLG_07980</name>
</gene>
<evidence type="ECO:0000256" key="13">
    <source>
        <dbReference type="SAM" id="Phobius"/>
    </source>
</evidence>
<evidence type="ECO:0000313" key="15">
    <source>
        <dbReference type="EMBL" id="MFC3532124.1"/>
    </source>
</evidence>
<reference evidence="16" key="1">
    <citation type="journal article" date="2019" name="Int. J. Syst. Evol. Microbiol.">
        <title>The Global Catalogue of Microorganisms (GCM) 10K type strain sequencing project: providing services to taxonomists for standard genome sequencing and annotation.</title>
        <authorList>
            <consortium name="The Broad Institute Genomics Platform"/>
            <consortium name="The Broad Institute Genome Sequencing Center for Infectious Disease"/>
            <person name="Wu L."/>
            <person name="Ma J."/>
        </authorList>
    </citation>
    <scope>NUCLEOTIDE SEQUENCE [LARGE SCALE GENOMIC DNA]</scope>
    <source>
        <strain evidence="16">KCTC 42742</strain>
    </source>
</reference>
<comment type="function">
    <text evidence="11">Involved in the TonB-dependent energy-dependent transport of various receptor-bound substrates. Protects ExbD from proteolytic degradation and functionally stabilizes TonB.</text>
</comment>
<dbReference type="EMBL" id="JBHRXN010000019">
    <property type="protein sequence ID" value="MFC3532124.1"/>
    <property type="molecule type" value="Genomic_DNA"/>
</dbReference>
<organism evidence="15 16">
    <name type="scientific">Vogesella facilis</name>
    <dbReference type="NCBI Taxonomy" id="1655232"/>
    <lineage>
        <taxon>Bacteria</taxon>
        <taxon>Pseudomonadati</taxon>
        <taxon>Pseudomonadota</taxon>
        <taxon>Betaproteobacteria</taxon>
        <taxon>Neisseriales</taxon>
        <taxon>Chromobacteriaceae</taxon>
        <taxon>Vogesella</taxon>
    </lineage>
</organism>
<accession>A0ABV7RFA7</accession>